<dbReference type="GeneID" id="130708360"/>
<feature type="compositionally biased region" description="Basic and acidic residues" evidence="1">
    <location>
        <begin position="142"/>
        <end position="153"/>
    </location>
</feature>
<dbReference type="RefSeq" id="XP_057404120.1">
    <property type="nucleotide sequence ID" value="XM_057548137.1"/>
</dbReference>
<protein>
    <submittedName>
        <fullName evidence="3 4">Uncharacterized protein LOC130708360</fullName>
    </submittedName>
</protein>
<evidence type="ECO:0000313" key="3">
    <source>
        <dbReference type="RefSeq" id="XP_057404120.1"/>
    </source>
</evidence>
<evidence type="ECO:0000313" key="5">
    <source>
        <dbReference type="RefSeq" id="XP_057404123.1"/>
    </source>
</evidence>
<reference evidence="3 4" key="1">
    <citation type="submission" date="2025-05" db="UniProtKB">
        <authorList>
            <consortium name="RefSeq"/>
        </authorList>
    </citation>
    <scope>IDENTIFICATION</scope>
</reference>
<feature type="region of interest" description="Disordered" evidence="1">
    <location>
        <begin position="136"/>
        <end position="166"/>
    </location>
</feature>
<sequence length="231" mass="25786">MCQAPWQLLCVFAHMLPKKPRDVDDCFRTFWLQAIGTQLLLAVNKKGLLRSVTKLDKRQWWTGLKKAWKRKSRTTMMVYETILLVPGGSTAATTVEVVSTASGVLEDSPFGRPGDSIMVSNGRTVMKRTYNRLGKMPMEGAGAKEQDRSRDGAGQDSVVNSSARPLPTPWGLAMKMTESRKDLMPQEGMKLKAENFAYVLTNCCTSTCLLVWPRKYRILLWGGGGCEGQLY</sequence>
<proteinExistence type="predicted"/>
<keyword evidence="2" id="KW-1185">Reference proteome</keyword>
<name>A0ABM3TPW6_BALAC</name>
<dbReference type="RefSeq" id="XP_057404121.1">
    <property type="nucleotide sequence ID" value="XM_057548138.1"/>
</dbReference>
<gene>
    <name evidence="3 4 5" type="primary">LOC130708360</name>
</gene>
<accession>A0ABM3TPW6</accession>
<evidence type="ECO:0000313" key="4">
    <source>
        <dbReference type="RefSeq" id="XP_057404121.1"/>
    </source>
</evidence>
<organism evidence="2 4">
    <name type="scientific">Balaenoptera acutorostrata</name>
    <name type="common">Common minke whale</name>
    <name type="synonym">Balaena rostrata</name>
    <dbReference type="NCBI Taxonomy" id="9767"/>
    <lineage>
        <taxon>Eukaryota</taxon>
        <taxon>Metazoa</taxon>
        <taxon>Chordata</taxon>
        <taxon>Craniata</taxon>
        <taxon>Vertebrata</taxon>
        <taxon>Euteleostomi</taxon>
        <taxon>Mammalia</taxon>
        <taxon>Eutheria</taxon>
        <taxon>Laurasiatheria</taxon>
        <taxon>Artiodactyla</taxon>
        <taxon>Whippomorpha</taxon>
        <taxon>Cetacea</taxon>
        <taxon>Mysticeti</taxon>
        <taxon>Balaenopteridae</taxon>
        <taxon>Balaenoptera</taxon>
    </lineage>
</organism>
<evidence type="ECO:0000313" key="2">
    <source>
        <dbReference type="Proteomes" id="UP001652580"/>
    </source>
</evidence>
<dbReference type="RefSeq" id="XP_057404123.1">
    <property type="nucleotide sequence ID" value="XM_057548140.1"/>
</dbReference>
<dbReference type="Proteomes" id="UP001652580">
    <property type="component" value="Chromosome 6"/>
</dbReference>
<evidence type="ECO:0000256" key="1">
    <source>
        <dbReference type="SAM" id="MobiDB-lite"/>
    </source>
</evidence>